<proteinExistence type="predicted"/>
<name>A0ACD6ABC7_AVESA</name>
<sequence length="156" mass="16077">MATTVHPNSPDPTATTTTTTTPPSPSPPPPQENPPSSADAAEPAAVVGSGGGEIAALDQQLAVVGGAGVAEEGKSPPGGGKLVAEAMRKHAAPRSSRYHGVTRLKWSGKYEAHLWDNASQVEGRKRKGKHGAYFVASLQRLRIVQGSSVSIELPVV</sequence>
<reference evidence="1" key="1">
    <citation type="submission" date="2021-05" db="EMBL/GenBank/DDBJ databases">
        <authorList>
            <person name="Scholz U."/>
            <person name="Mascher M."/>
            <person name="Fiebig A."/>
        </authorList>
    </citation>
    <scope>NUCLEOTIDE SEQUENCE [LARGE SCALE GENOMIC DNA]</scope>
</reference>
<keyword evidence="2" id="KW-1185">Reference proteome</keyword>
<dbReference type="Proteomes" id="UP001732700">
    <property type="component" value="Chromosome 7D"/>
</dbReference>
<accession>A0ACD6ABC7</accession>
<organism evidence="1 2">
    <name type="scientific">Avena sativa</name>
    <name type="common">Oat</name>
    <dbReference type="NCBI Taxonomy" id="4498"/>
    <lineage>
        <taxon>Eukaryota</taxon>
        <taxon>Viridiplantae</taxon>
        <taxon>Streptophyta</taxon>
        <taxon>Embryophyta</taxon>
        <taxon>Tracheophyta</taxon>
        <taxon>Spermatophyta</taxon>
        <taxon>Magnoliopsida</taxon>
        <taxon>Liliopsida</taxon>
        <taxon>Poales</taxon>
        <taxon>Poaceae</taxon>
        <taxon>BOP clade</taxon>
        <taxon>Pooideae</taxon>
        <taxon>Poodae</taxon>
        <taxon>Poeae</taxon>
        <taxon>Poeae Chloroplast Group 1 (Aveneae type)</taxon>
        <taxon>Aveninae</taxon>
        <taxon>Avena</taxon>
    </lineage>
</organism>
<reference evidence="1" key="2">
    <citation type="submission" date="2025-09" db="UniProtKB">
        <authorList>
            <consortium name="EnsemblPlants"/>
        </authorList>
    </citation>
    <scope>IDENTIFICATION</scope>
</reference>
<protein>
    <submittedName>
        <fullName evidence="1">Uncharacterized protein</fullName>
    </submittedName>
</protein>
<evidence type="ECO:0000313" key="2">
    <source>
        <dbReference type="Proteomes" id="UP001732700"/>
    </source>
</evidence>
<dbReference type="EnsemblPlants" id="AVESA.00010b.r2.7DG1370450.1">
    <property type="protein sequence ID" value="AVESA.00010b.r2.7DG1370450.1.CDS"/>
    <property type="gene ID" value="AVESA.00010b.r2.7DG1370450"/>
</dbReference>
<evidence type="ECO:0000313" key="1">
    <source>
        <dbReference type="EnsemblPlants" id="AVESA.00010b.r2.7DG1370450.1.CDS"/>
    </source>
</evidence>